<dbReference type="SUPFAM" id="SSF50129">
    <property type="entry name" value="GroES-like"/>
    <property type="match status" value="1"/>
</dbReference>
<evidence type="ECO:0000256" key="2">
    <source>
        <dbReference type="ARBA" id="ARBA00022833"/>
    </source>
</evidence>
<dbReference type="EMBL" id="UZAH01028628">
    <property type="protein sequence ID" value="VDP01381.1"/>
    <property type="molecule type" value="Genomic_DNA"/>
</dbReference>
<name>A0A183G1B4_HELPZ</name>
<keyword evidence="5" id="KW-1185">Reference proteome</keyword>
<dbReference type="Proteomes" id="UP000050761">
    <property type="component" value="Unassembled WGS sequence"/>
</dbReference>
<accession>A0A183G1B4</accession>
<keyword evidence="3" id="KW-0520">NAD</keyword>
<dbReference type="PANTHER" id="PTHR43880:SF12">
    <property type="entry name" value="ALCOHOL DEHYDROGENASE CLASS-3"/>
    <property type="match status" value="1"/>
</dbReference>
<organism evidence="5 6">
    <name type="scientific">Heligmosomoides polygyrus</name>
    <name type="common">Parasitic roundworm</name>
    <dbReference type="NCBI Taxonomy" id="6339"/>
    <lineage>
        <taxon>Eukaryota</taxon>
        <taxon>Metazoa</taxon>
        <taxon>Ecdysozoa</taxon>
        <taxon>Nematoda</taxon>
        <taxon>Chromadorea</taxon>
        <taxon>Rhabditida</taxon>
        <taxon>Rhabditina</taxon>
        <taxon>Rhabditomorpha</taxon>
        <taxon>Strongyloidea</taxon>
        <taxon>Heligmosomidae</taxon>
        <taxon>Heligmosomoides</taxon>
    </lineage>
</organism>
<dbReference type="GO" id="GO:0046294">
    <property type="term" value="P:formaldehyde catabolic process"/>
    <property type="evidence" value="ECO:0007669"/>
    <property type="project" value="TreeGrafter"/>
</dbReference>
<dbReference type="InterPro" id="IPR011032">
    <property type="entry name" value="GroES-like_sf"/>
</dbReference>
<dbReference type="PANTHER" id="PTHR43880">
    <property type="entry name" value="ALCOHOL DEHYDROGENASE"/>
    <property type="match status" value="1"/>
</dbReference>
<evidence type="ECO:0000313" key="6">
    <source>
        <dbReference type="WBParaSite" id="HPBE_0001496501-mRNA-1"/>
    </source>
</evidence>
<protein>
    <submittedName>
        <fullName evidence="6">Alcohol dehydrogenase</fullName>
    </submittedName>
</protein>
<dbReference type="Gene3D" id="3.90.180.10">
    <property type="entry name" value="Medium-chain alcohol dehydrogenases, catalytic domain"/>
    <property type="match status" value="1"/>
</dbReference>
<reference evidence="4 5" key="1">
    <citation type="submission" date="2018-11" db="EMBL/GenBank/DDBJ databases">
        <authorList>
            <consortium name="Pathogen Informatics"/>
        </authorList>
    </citation>
    <scope>NUCLEOTIDE SEQUENCE [LARGE SCALE GENOMIC DNA]</scope>
</reference>
<evidence type="ECO:0000313" key="4">
    <source>
        <dbReference type="EMBL" id="VDP01381.1"/>
    </source>
</evidence>
<dbReference type="OrthoDB" id="417550at2759"/>
<evidence type="ECO:0000313" key="5">
    <source>
        <dbReference type="Proteomes" id="UP000050761"/>
    </source>
</evidence>
<keyword evidence="1" id="KW-0479">Metal-binding</keyword>
<reference evidence="6" key="2">
    <citation type="submission" date="2019-09" db="UniProtKB">
        <authorList>
            <consortium name="WormBaseParasite"/>
        </authorList>
    </citation>
    <scope>IDENTIFICATION</scope>
</reference>
<gene>
    <name evidence="4" type="ORF">HPBE_LOCUS14966</name>
</gene>
<evidence type="ECO:0000256" key="3">
    <source>
        <dbReference type="ARBA" id="ARBA00023027"/>
    </source>
</evidence>
<accession>A0A3P7ZNX7</accession>
<dbReference type="GO" id="GO:0005829">
    <property type="term" value="C:cytosol"/>
    <property type="evidence" value="ECO:0007669"/>
    <property type="project" value="TreeGrafter"/>
</dbReference>
<sequence>MPINTVYLTLQYHMAVAGWKSVDSVPQLVEDYMEKKIKIDEFITHHFALSEINDAFSVLHRGESLRSVIHFA</sequence>
<dbReference type="GO" id="GO:0008270">
    <property type="term" value="F:zinc ion binding"/>
    <property type="evidence" value="ECO:0007669"/>
    <property type="project" value="TreeGrafter"/>
</dbReference>
<keyword evidence="2" id="KW-0862">Zinc</keyword>
<proteinExistence type="predicted"/>
<evidence type="ECO:0000256" key="1">
    <source>
        <dbReference type="ARBA" id="ARBA00022723"/>
    </source>
</evidence>
<dbReference type="WBParaSite" id="HPBE_0001496501-mRNA-1">
    <property type="protein sequence ID" value="HPBE_0001496501-mRNA-1"/>
    <property type="gene ID" value="HPBE_0001496501"/>
</dbReference>
<dbReference type="GO" id="GO:0051903">
    <property type="term" value="F:S-(hydroxymethyl)glutathione dehydrogenase [NAD(P)+] activity"/>
    <property type="evidence" value="ECO:0007669"/>
    <property type="project" value="TreeGrafter"/>
</dbReference>
<dbReference type="AlphaFoldDB" id="A0A183G1B4"/>